<feature type="domain" description="Transposase IS66 C-terminal" evidence="2">
    <location>
        <begin position="113"/>
        <end position="149"/>
    </location>
</feature>
<dbReference type="PANTHER" id="PTHR33678:SF1">
    <property type="entry name" value="BLL1576 PROTEIN"/>
    <property type="match status" value="1"/>
</dbReference>
<dbReference type="InterPro" id="IPR004291">
    <property type="entry name" value="Transposase_IS66_central"/>
</dbReference>
<evidence type="ECO:0000313" key="3">
    <source>
        <dbReference type="EMBL" id="VEA09912.1"/>
    </source>
</evidence>
<feature type="domain" description="Transposase IS66 central" evidence="1">
    <location>
        <begin position="2"/>
        <end position="106"/>
    </location>
</feature>
<proteinExistence type="predicted"/>
<dbReference type="PANTHER" id="PTHR33678">
    <property type="entry name" value="BLL1576 PROTEIN"/>
    <property type="match status" value="1"/>
</dbReference>
<reference evidence="3 4" key="1">
    <citation type="submission" date="2018-12" db="EMBL/GenBank/DDBJ databases">
        <authorList>
            <consortium name="Pathogen Informatics"/>
        </authorList>
    </citation>
    <scope>NUCLEOTIDE SEQUENCE [LARGE SCALE GENOMIC DNA]</scope>
    <source>
        <strain evidence="3 4">NCTC7406</strain>
    </source>
</reference>
<sequence length="157" mass="18021">MIHGLYSLEKKIRHRSPEKIRQWRQRYARPQLDTLWSWLTAQAQKCAPGSALHKAIKYALSHKTELSRFVDDGALALDNNRCERAIRQVVMGRNTWLFAGSLQAGHRAAAIMSLLETAKLNGLEPYGWLKSVLERLPSLPEERLHELLPFTKNPLNN</sequence>
<dbReference type="InterPro" id="IPR052344">
    <property type="entry name" value="Transposase-related"/>
</dbReference>
<gene>
    <name evidence="3" type="ORF">NCTC7406_05197</name>
</gene>
<accession>A0A3S4GBX7</accession>
<dbReference type="AlphaFoldDB" id="A0A3S4GBX7"/>
<dbReference type="EMBL" id="LR134142">
    <property type="protein sequence ID" value="VEA09912.1"/>
    <property type="molecule type" value="Genomic_DNA"/>
</dbReference>
<dbReference type="Pfam" id="PF03050">
    <property type="entry name" value="DDE_Tnp_IS66"/>
    <property type="match status" value="1"/>
</dbReference>
<evidence type="ECO:0000259" key="1">
    <source>
        <dbReference type="Pfam" id="PF03050"/>
    </source>
</evidence>
<dbReference type="Pfam" id="PF13817">
    <property type="entry name" value="DDE_Tnp_IS66_C"/>
    <property type="match status" value="1"/>
</dbReference>
<dbReference type="InterPro" id="IPR039552">
    <property type="entry name" value="IS66_C"/>
</dbReference>
<name>A0A3S4GBX7_SALET</name>
<evidence type="ECO:0000259" key="2">
    <source>
        <dbReference type="Pfam" id="PF13817"/>
    </source>
</evidence>
<organism evidence="3 4">
    <name type="scientific">Salmonella enterica subsp. enterica serovar Sanjuan</name>
    <dbReference type="NCBI Taxonomy" id="1160765"/>
    <lineage>
        <taxon>Bacteria</taxon>
        <taxon>Pseudomonadati</taxon>
        <taxon>Pseudomonadota</taxon>
        <taxon>Gammaproteobacteria</taxon>
        <taxon>Enterobacterales</taxon>
        <taxon>Enterobacteriaceae</taxon>
        <taxon>Salmonella</taxon>
    </lineage>
</organism>
<protein>
    <submittedName>
        <fullName evidence="3">Issfl4 orf3</fullName>
    </submittedName>
</protein>
<evidence type="ECO:0000313" key="4">
    <source>
        <dbReference type="Proteomes" id="UP000276345"/>
    </source>
</evidence>
<dbReference type="Proteomes" id="UP000276345">
    <property type="component" value="Chromosome"/>
</dbReference>